<feature type="region of interest" description="Disordered" evidence="1">
    <location>
        <begin position="144"/>
        <end position="178"/>
    </location>
</feature>
<evidence type="ECO:0000313" key="2">
    <source>
        <dbReference type="EMBL" id="KAG0578196.1"/>
    </source>
</evidence>
<dbReference type="AlphaFoldDB" id="A0A8T0I524"/>
<accession>A0A8T0I524</accession>
<evidence type="ECO:0000256" key="1">
    <source>
        <dbReference type="SAM" id="MobiDB-lite"/>
    </source>
</evidence>
<comment type="caution">
    <text evidence="2">The sequence shown here is derived from an EMBL/GenBank/DDBJ whole genome shotgun (WGS) entry which is preliminary data.</text>
</comment>
<dbReference type="Proteomes" id="UP000822688">
    <property type="component" value="Chromosome 4"/>
</dbReference>
<keyword evidence="3" id="KW-1185">Reference proteome</keyword>
<dbReference type="EMBL" id="CM026424">
    <property type="protein sequence ID" value="KAG0578196.1"/>
    <property type="molecule type" value="Genomic_DNA"/>
</dbReference>
<evidence type="ECO:0000313" key="3">
    <source>
        <dbReference type="Proteomes" id="UP000822688"/>
    </source>
</evidence>
<organism evidence="2 3">
    <name type="scientific">Ceratodon purpureus</name>
    <name type="common">Fire moss</name>
    <name type="synonym">Dicranum purpureum</name>
    <dbReference type="NCBI Taxonomy" id="3225"/>
    <lineage>
        <taxon>Eukaryota</taxon>
        <taxon>Viridiplantae</taxon>
        <taxon>Streptophyta</taxon>
        <taxon>Embryophyta</taxon>
        <taxon>Bryophyta</taxon>
        <taxon>Bryophytina</taxon>
        <taxon>Bryopsida</taxon>
        <taxon>Dicranidae</taxon>
        <taxon>Pseudoditrichales</taxon>
        <taxon>Ditrichaceae</taxon>
        <taxon>Ceratodon</taxon>
    </lineage>
</organism>
<protein>
    <submittedName>
        <fullName evidence="2">Uncharacterized protein</fullName>
    </submittedName>
</protein>
<sequence>MLSVRLMTFSGHWIKIYSAHFCILRAPSFNDYKRKSARTLQRAQICSRISSGTNPFTYTTIQGPLQLLIIIHAVRKASTTLNYTLSNTKICLRSSMRLLPDCRGSRNMPVQLKLLNHCRRRRHPTAPEDRILYQNIILIKPRLRRPTPTAPVRRSYPAPPTKGQDTVSIKKPVSPAHVQISRSTNRLNFSHHVYKRTHTPVLSVATLAKPNISGAYLQLRQAKKAAPSHS</sequence>
<reference evidence="2" key="1">
    <citation type="submission" date="2020-06" db="EMBL/GenBank/DDBJ databases">
        <title>WGS assembly of Ceratodon purpureus strain R40.</title>
        <authorList>
            <person name="Carey S.B."/>
            <person name="Jenkins J."/>
            <person name="Shu S."/>
            <person name="Lovell J.T."/>
            <person name="Sreedasyam A."/>
            <person name="Maumus F."/>
            <person name="Tiley G.P."/>
            <person name="Fernandez-Pozo N."/>
            <person name="Barry K."/>
            <person name="Chen C."/>
            <person name="Wang M."/>
            <person name="Lipzen A."/>
            <person name="Daum C."/>
            <person name="Saski C.A."/>
            <person name="Payton A.C."/>
            <person name="Mcbreen J.C."/>
            <person name="Conrad R.E."/>
            <person name="Kollar L.M."/>
            <person name="Olsson S."/>
            <person name="Huttunen S."/>
            <person name="Landis J.B."/>
            <person name="Wickett N.J."/>
            <person name="Johnson M.G."/>
            <person name="Rensing S.A."/>
            <person name="Grimwood J."/>
            <person name="Schmutz J."/>
            <person name="Mcdaniel S.F."/>
        </authorList>
    </citation>
    <scope>NUCLEOTIDE SEQUENCE</scope>
    <source>
        <strain evidence="2">R40</strain>
    </source>
</reference>
<gene>
    <name evidence="2" type="ORF">KC19_4G004900</name>
</gene>
<name>A0A8T0I524_CERPU</name>
<proteinExistence type="predicted"/>